<accession>A0ABN7AIV0</accession>
<proteinExistence type="predicted"/>
<name>A0ABN7AIV0_9HEMI</name>
<dbReference type="Proteomes" id="UP001307889">
    <property type="component" value="Chromosome 2"/>
</dbReference>
<organism evidence="1 2">
    <name type="scientific">Nesidiocoris tenuis</name>
    <dbReference type="NCBI Taxonomy" id="355587"/>
    <lineage>
        <taxon>Eukaryota</taxon>
        <taxon>Metazoa</taxon>
        <taxon>Ecdysozoa</taxon>
        <taxon>Arthropoda</taxon>
        <taxon>Hexapoda</taxon>
        <taxon>Insecta</taxon>
        <taxon>Pterygota</taxon>
        <taxon>Neoptera</taxon>
        <taxon>Paraneoptera</taxon>
        <taxon>Hemiptera</taxon>
        <taxon>Heteroptera</taxon>
        <taxon>Panheteroptera</taxon>
        <taxon>Cimicomorpha</taxon>
        <taxon>Miridae</taxon>
        <taxon>Dicyphina</taxon>
        <taxon>Nesidiocoris</taxon>
    </lineage>
</organism>
<evidence type="ECO:0000313" key="1">
    <source>
        <dbReference type="EMBL" id="BES90811.1"/>
    </source>
</evidence>
<keyword evidence="2" id="KW-1185">Reference proteome</keyword>
<reference evidence="1 2" key="1">
    <citation type="submission" date="2023-09" db="EMBL/GenBank/DDBJ databases">
        <title>Nesidiocoris tenuis whole genome shotgun sequence.</title>
        <authorList>
            <person name="Shibata T."/>
            <person name="Shimoda M."/>
            <person name="Kobayashi T."/>
            <person name="Uehara T."/>
        </authorList>
    </citation>
    <scope>NUCLEOTIDE SEQUENCE [LARGE SCALE GENOMIC DNA]</scope>
    <source>
        <strain evidence="1 2">Japan</strain>
    </source>
</reference>
<evidence type="ECO:0000313" key="2">
    <source>
        <dbReference type="Proteomes" id="UP001307889"/>
    </source>
</evidence>
<dbReference type="EMBL" id="AP028910">
    <property type="protein sequence ID" value="BES90811.1"/>
    <property type="molecule type" value="Genomic_DNA"/>
</dbReference>
<sequence length="107" mass="11908">MDPLINPTLFTKDLALDPSRSLPVLSRLCPSDTARPQQLGPNRSIPAFSLVWPPDKINRKSPVLPGLILPKNPLLIVFGRSENGRHPLQGPFMWAHYWLCDQSSSLG</sequence>
<protein>
    <submittedName>
        <fullName evidence="1">Uncharacterized protein</fullName>
    </submittedName>
</protein>
<gene>
    <name evidence="1" type="ORF">NTJ_03619</name>
</gene>